<gene>
    <name evidence="2" type="ORF">SAMN02745172_01592</name>
</gene>
<proteinExistence type="predicted"/>
<reference evidence="2 3" key="1">
    <citation type="submission" date="2016-12" db="EMBL/GenBank/DDBJ databases">
        <authorList>
            <person name="Song W.-J."/>
            <person name="Kurnit D.M."/>
        </authorList>
    </citation>
    <scope>NUCLEOTIDE SEQUENCE [LARGE SCALE GENOMIC DNA]</scope>
    <source>
        <strain evidence="2 3">DSM 19599</strain>
    </source>
</reference>
<evidence type="ECO:0000313" key="2">
    <source>
        <dbReference type="EMBL" id="SHO64121.1"/>
    </source>
</evidence>
<dbReference type="STRING" id="1123029.SAMN02745172_01592"/>
<dbReference type="OrthoDB" id="3295600at2"/>
<dbReference type="AlphaFoldDB" id="A0A1M7ZGU5"/>
<protein>
    <recommendedName>
        <fullName evidence="4">DUF2927 domain-containing protein</fullName>
    </recommendedName>
</protein>
<feature type="signal peptide" evidence="1">
    <location>
        <begin position="1"/>
        <end position="26"/>
    </location>
</feature>
<sequence length="285" mass="31316">MFRPSFAFSIPLLAVGLLMSPLAPSAAPEAVAAEAAPQKRAAPTPQEVAWAFSDDEIIDGFMRTVFGSEGPEATVEANAQVHKFAGPINVRIVSQSRFDDRRAFVVKFIDTLRRTVPNLPIRVTKSADKANMTVYLVDRSQYQPMVKAIVGERPDASFMEENNCSALASGEYSGVINKAIVFIVVNEGYRAFRHCMVEEITQSLGPVNDSSELPYSIYNDYSDVDGFGIFDWFIVTTLYDKRIKPGMSATAAMEVLPAAIADARKKLYKLVERKIIPPGGVRAPQ</sequence>
<keyword evidence="3" id="KW-1185">Reference proteome</keyword>
<feature type="chain" id="PRO_5012364924" description="DUF2927 domain-containing protein" evidence="1">
    <location>
        <begin position="27"/>
        <end position="285"/>
    </location>
</feature>
<evidence type="ECO:0008006" key="4">
    <source>
        <dbReference type="Google" id="ProtNLM"/>
    </source>
</evidence>
<dbReference type="Pfam" id="PF11150">
    <property type="entry name" value="DUF2927"/>
    <property type="match status" value="1"/>
</dbReference>
<dbReference type="EMBL" id="FRXO01000003">
    <property type="protein sequence ID" value="SHO64121.1"/>
    <property type="molecule type" value="Genomic_DNA"/>
</dbReference>
<dbReference type="Proteomes" id="UP000186406">
    <property type="component" value="Unassembled WGS sequence"/>
</dbReference>
<dbReference type="RefSeq" id="WP_139282463.1">
    <property type="nucleotide sequence ID" value="NZ_FRXO01000003.1"/>
</dbReference>
<name>A0A1M7ZGU5_9HYPH</name>
<accession>A0A1M7ZGU5</accession>
<evidence type="ECO:0000313" key="3">
    <source>
        <dbReference type="Proteomes" id="UP000186406"/>
    </source>
</evidence>
<dbReference type="InterPro" id="IPR021323">
    <property type="entry name" value="DUF2927"/>
</dbReference>
<organism evidence="2 3">
    <name type="scientific">Pseudoxanthobacter soli DSM 19599</name>
    <dbReference type="NCBI Taxonomy" id="1123029"/>
    <lineage>
        <taxon>Bacteria</taxon>
        <taxon>Pseudomonadati</taxon>
        <taxon>Pseudomonadota</taxon>
        <taxon>Alphaproteobacteria</taxon>
        <taxon>Hyphomicrobiales</taxon>
        <taxon>Segnochrobactraceae</taxon>
        <taxon>Pseudoxanthobacter</taxon>
    </lineage>
</organism>
<evidence type="ECO:0000256" key="1">
    <source>
        <dbReference type="SAM" id="SignalP"/>
    </source>
</evidence>
<keyword evidence="1" id="KW-0732">Signal</keyword>